<sequence length="85" mass="9981">MKWKGKSVKEKHDSKRRKVAKLKKNNGRKKMKVIKKMKTKNEGASKKNNEDGTSGNNILTTRMRSTIKVFDYKSKKDNQLFTYIM</sequence>
<reference evidence="2 4" key="2">
    <citation type="journal article" date="2014" name="BMC Genomics">
        <title>An improved genome release (version Mt4.0) for the model legume Medicago truncatula.</title>
        <authorList>
            <person name="Tang H."/>
            <person name="Krishnakumar V."/>
            <person name="Bidwell S."/>
            <person name="Rosen B."/>
            <person name="Chan A."/>
            <person name="Zhou S."/>
            <person name="Gentzbittel L."/>
            <person name="Childs K.L."/>
            <person name="Yandell M."/>
            <person name="Gundlach H."/>
            <person name="Mayer K.F."/>
            <person name="Schwartz D.C."/>
            <person name="Town C.D."/>
        </authorList>
    </citation>
    <scope>GENOME REANNOTATION</scope>
    <source>
        <strain evidence="2">A17</strain>
        <strain evidence="3 4">cv. Jemalong A17</strain>
    </source>
</reference>
<protein>
    <submittedName>
        <fullName evidence="2 3">Uncharacterized protein</fullName>
    </submittedName>
</protein>
<organism evidence="2 4">
    <name type="scientific">Medicago truncatula</name>
    <name type="common">Barrel medic</name>
    <name type="synonym">Medicago tribuloides</name>
    <dbReference type="NCBI Taxonomy" id="3880"/>
    <lineage>
        <taxon>Eukaryota</taxon>
        <taxon>Viridiplantae</taxon>
        <taxon>Streptophyta</taxon>
        <taxon>Embryophyta</taxon>
        <taxon>Tracheophyta</taxon>
        <taxon>Spermatophyta</taxon>
        <taxon>Magnoliopsida</taxon>
        <taxon>eudicotyledons</taxon>
        <taxon>Gunneridae</taxon>
        <taxon>Pentapetalae</taxon>
        <taxon>rosids</taxon>
        <taxon>fabids</taxon>
        <taxon>Fabales</taxon>
        <taxon>Fabaceae</taxon>
        <taxon>Papilionoideae</taxon>
        <taxon>50 kb inversion clade</taxon>
        <taxon>NPAAA clade</taxon>
        <taxon>Hologalegina</taxon>
        <taxon>IRL clade</taxon>
        <taxon>Trifolieae</taxon>
        <taxon>Medicago</taxon>
    </lineage>
</organism>
<feature type="compositionally biased region" description="Basic and acidic residues" evidence="1">
    <location>
        <begin position="39"/>
        <end position="50"/>
    </location>
</feature>
<reference evidence="2 4" key="1">
    <citation type="journal article" date="2011" name="Nature">
        <title>The Medicago genome provides insight into the evolution of rhizobial symbioses.</title>
        <authorList>
            <person name="Young N.D."/>
            <person name="Debelle F."/>
            <person name="Oldroyd G.E."/>
            <person name="Geurts R."/>
            <person name="Cannon S.B."/>
            <person name="Udvardi M.K."/>
            <person name="Benedito V.A."/>
            <person name="Mayer K.F."/>
            <person name="Gouzy J."/>
            <person name="Schoof H."/>
            <person name="Van de Peer Y."/>
            <person name="Proost S."/>
            <person name="Cook D.R."/>
            <person name="Meyers B.C."/>
            <person name="Spannagl M."/>
            <person name="Cheung F."/>
            <person name="De Mita S."/>
            <person name="Krishnakumar V."/>
            <person name="Gundlach H."/>
            <person name="Zhou S."/>
            <person name="Mudge J."/>
            <person name="Bharti A.K."/>
            <person name="Murray J.D."/>
            <person name="Naoumkina M.A."/>
            <person name="Rosen B."/>
            <person name="Silverstein K.A."/>
            <person name="Tang H."/>
            <person name="Rombauts S."/>
            <person name="Zhao P.X."/>
            <person name="Zhou P."/>
            <person name="Barbe V."/>
            <person name="Bardou P."/>
            <person name="Bechner M."/>
            <person name="Bellec A."/>
            <person name="Berger A."/>
            <person name="Berges H."/>
            <person name="Bidwell S."/>
            <person name="Bisseling T."/>
            <person name="Choisne N."/>
            <person name="Couloux A."/>
            <person name="Denny R."/>
            <person name="Deshpande S."/>
            <person name="Dai X."/>
            <person name="Doyle J.J."/>
            <person name="Dudez A.M."/>
            <person name="Farmer A.D."/>
            <person name="Fouteau S."/>
            <person name="Franken C."/>
            <person name="Gibelin C."/>
            <person name="Gish J."/>
            <person name="Goldstein S."/>
            <person name="Gonzalez A.J."/>
            <person name="Green P.J."/>
            <person name="Hallab A."/>
            <person name="Hartog M."/>
            <person name="Hua A."/>
            <person name="Humphray S.J."/>
            <person name="Jeong D.H."/>
            <person name="Jing Y."/>
            <person name="Jocker A."/>
            <person name="Kenton S.M."/>
            <person name="Kim D.J."/>
            <person name="Klee K."/>
            <person name="Lai H."/>
            <person name="Lang C."/>
            <person name="Lin S."/>
            <person name="Macmil S.L."/>
            <person name="Magdelenat G."/>
            <person name="Matthews L."/>
            <person name="McCorrison J."/>
            <person name="Monaghan E.L."/>
            <person name="Mun J.H."/>
            <person name="Najar F.Z."/>
            <person name="Nicholson C."/>
            <person name="Noirot C."/>
            <person name="O'Bleness M."/>
            <person name="Paule C.R."/>
            <person name="Poulain J."/>
            <person name="Prion F."/>
            <person name="Qin B."/>
            <person name="Qu C."/>
            <person name="Retzel E.F."/>
            <person name="Riddle C."/>
            <person name="Sallet E."/>
            <person name="Samain S."/>
            <person name="Samson N."/>
            <person name="Sanders I."/>
            <person name="Saurat O."/>
            <person name="Scarpelli C."/>
            <person name="Schiex T."/>
            <person name="Segurens B."/>
            <person name="Severin A.J."/>
            <person name="Sherrier D.J."/>
            <person name="Shi R."/>
            <person name="Sims S."/>
            <person name="Singer S.R."/>
            <person name="Sinharoy S."/>
            <person name="Sterck L."/>
            <person name="Viollet A."/>
            <person name="Wang B.B."/>
            <person name="Wang K."/>
            <person name="Wang M."/>
            <person name="Wang X."/>
            <person name="Warfsmann J."/>
            <person name="Weissenbach J."/>
            <person name="White D.D."/>
            <person name="White J.D."/>
            <person name="Wiley G.B."/>
            <person name="Wincker P."/>
            <person name="Xing Y."/>
            <person name="Yang L."/>
            <person name="Yao Z."/>
            <person name="Ying F."/>
            <person name="Zhai J."/>
            <person name="Zhou L."/>
            <person name="Zuber A."/>
            <person name="Denarie J."/>
            <person name="Dixon R.A."/>
            <person name="May G.D."/>
            <person name="Schwartz D.C."/>
            <person name="Rogers J."/>
            <person name="Quetier F."/>
            <person name="Town C.D."/>
            <person name="Roe B.A."/>
        </authorList>
    </citation>
    <scope>NUCLEOTIDE SEQUENCE [LARGE SCALE GENOMIC DNA]</scope>
    <source>
        <strain evidence="2">A17</strain>
        <strain evidence="3 4">cv. Jemalong A17</strain>
    </source>
</reference>
<dbReference type="EnsemblPlants" id="KEH29580">
    <property type="protein sequence ID" value="KEH29580"/>
    <property type="gene ID" value="MTR_4g045800"/>
</dbReference>
<dbReference type="EMBL" id="CM001220">
    <property type="protein sequence ID" value="KEH29580.1"/>
    <property type="molecule type" value="Genomic_DNA"/>
</dbReference>
<feature type="compositionally biased region" description="Basic residues" evidence="1">
    <location>
        <begin position="14"/>
        <end position="38"/>
    </location>
</feature>
<evidence type="ECO:0000313" key="4">
    <source>
        <dbReference type="Proteomes" id="UP000002051"/>
    </source>
</evidence>
<proteinExistence type="predicted"/>
<evidence type="ECO:0000256" key="1">
    <source>
        <dbReference type="SAM" id="MobiDB-lite"/>
    </source>
</evidence>
<gene>
    <name evidence="2" type="ordered locus">MTR_4g045800</name>
</gene>
<evidence type="ECO:0000313" key="2">
    <source>
        <dbReference type="EMBL" id="KEH29580.1"/>
    </source>
</evidence>
<name>A0A072UUN4_MEDTR</name>
<dbReference type="Proteomes" id="UP000002051">
    <property type="component" value="Chromosome 4"/>
</dbReference>
<accession>A0A072UUN4</accession>
<feature type="region of interest" description="Disordered" evidence="1">
    <location>
        <begin position="1"/>
        <end position="58"/>
    </location>
</feature>
<reference evidence="3" key="3">
    <citation type="submission" date="2015-04" db="UniProtKB">
        <authorList>
            <consortium name="EnsemblPlants"/>
        </authorList>
    </citation>
    <scope>IDENTIFICATION</scope>
    <source>
        <strain evidence="3">cv. Jemalong A17</strain>
    </source>
</reference>
<keyword evidence="4" id="KW-1185">Reference proteome</keyword>
<dbReference type="AlphaFoldDB" id="A0A072UUN4"/>
<dbReference type="HOGENOM" id="CLU_2516045_0_0_1"/>
<evidence type="ECO:0000313" key="3">
    <source>
        <dbReference type="EnsemblPlants" id="KEH29580"/>
    </source>
</evidence>